<dbReference type="OrthoDB" id="4167490at2759"/>
<accession>A0A0J6YP85</accession>
<protein>
    <submittedName>
        <fullName evidence="1">Uncharacterized protein</fullName>
    </submittedName>
</protein>
<dbReference type="STRING" id="404692.A0A0J6YP85"/>
<name>A0A0J6YP85_COCIT</name>
<organism evidence="1 2">
    <name type="scientific">Coccidioides immitis RMSCC 2394</name>
    <dbReference type="NCBI Taxonomy" id="404692"/>
    <lineage>
        <taxon>Eukaryota</taxon>
        <taxon>Fungi</taxon>
        <taxon>Dikarya</taxon>
        <taxon>Ascomycota</taxon>
        <taxon>Pezizomycotina</taxon>
        <taxon>Eurotiomycetes</taxon>
        <taxon>Eurotiomycetidae</taxon>
        <taxon>Onygenales</taxon>
        <taxon>Onygenaceae</taxon>
        <taxon>Coccidioides</taxon>
    </lineage>
</organism>
<dbReference type="AlphaFoldDB" id="A0A0J6YP85"/>
<dbReference type="Proteomes" id="UP000054565">
    <property type="component" value="Unassembled WGS sequence"/>
</dbReference>
<evidence type="ECO:0000313" key="1">
    <source>
        <dbReference type="EMBL" id="KMP09500.1"/>
    </source>
</evidence>
<reference evidence="2" key="1">
    <citation type="journal article" date="2010" name="Genome Res.">
        <title>Population genomic sequencing of Coccidioides fungi reveals recent hybridization and transposon control.</title>
        <authorList>
            <person name="Neafsey D.E."/>
            <person name="Barker B.M."/>
            <person name="Sharpton T.J."/>
            <person name="Stajich J.E."/>
            <person name="Park D.J."/>
            <person name="Whiston E."/>
            <person name="Hung C.-Y."/>
            <person name="McMahan C."/>
            <person name="White J."/>
            <person name="Sykes S."/>
            <person name="Heiman D."/>
            <person name="Young S."/>
            <person name="Zeng Q."/>
            <person name="Abouelleil A."/>
            <person name="Aftuck L."/>
            <person name="Bessette D."/>
            <person name="Brown A."/>
            <person name="FitzGerald M."/>
            <person name="Lui A."/>
            <person name="Macdonald J.P."/>
            <person name="Priest M."/>
            <person name="Orbach M.J."/>
            <person name="Galgiani J.N."/>
            <person name="Kirkland T.N."/>
            <person name="Cole G.T."/>
            <person name="Birren B.W."/>
            <person name="Henn M.R."/>
            <person name="Taylor J.W."/>
            <person name="Rounsley S.D."/>
        </authorList>
    </citation>
    <scope>NUCLEOTIDE SEQUENCE [LARGE SCALE GENOMIC DNA]</scope>
    <source>
        <strain evidence="2">RMSCC 2394</strain>
    </source>
</reference>
<dbReference type="EMBL" id="DS028099">
    <property type="protein sequence ID" value="KMP09500.1"/>
    <property type="molecule type" value="Genomic_DNA"/>
</dbReference>
<sequence>MALHSPPNPAGGRWSGMSSPTDARAPIERLPVELIHKIFFLSLEFNFPRASAHIAAALSNEVIYTWLIRVAFSSANPSSSSGVLVHPFLPAHYFSLDADQKTELQTEILRCQWCTASLMRKCQREYVEHIIRQKCSDLIISPQDRARLDNLDPYWETMDRYSNATHGKRGKGDLIVSARHPDTGEHLKVAIWFNFGSVQIRERSPVFHETDLFRLPCCSTTHPCRMPDHLLRSPWTEEKLELLSLLSNEAYIDEDGKFERSKGILRQLVIDRDFETFRRLLELHIRVKIYLYPLRWPVRSNIFRVAARCAQPENIHNDPFLRLLFTEHRGEIPQTDHSIWKLVEKFDKS</sequence>
<gene>
    <name evidence="1" type="ORF">CIRG_09670</name>
</gene>
<evidence type="ECO:0000313" key="2">
    <source>
        <dbReference type="Proteomes" id="UP000054565"/>
    </source>
</evidence>
<proteinExistence type="predicted"/>